<organism evidence="2 3">
    <name type="scientific">Streptomyces taklimakanensis</name>
    <dbReference type="NCBI Taxonomy" id="2569853"/>
    <lineage>
        <taxon>Bacteria</taxon>
        <taxon>Bacillati</taxon>
        <taxon>Actinomycetota</taxon>
        <taxon>Actinomycetes</taxon>
        <taxon>Kitasatosporales</taxon>
        <taxon>Streptomycetaceae</taxon>
        <taxon>Streptomyces</taxon>
    </lineage>
</organism>
<evidence type="ECO:0000313" key="2">
    <source>
        <dbReference type="EMBL" id="MTE18123.1"/>
    </source>
</evidence>
<accession>A0A6G2B7S1</accession>
<dbReference type="Proteomes" id="UP000473014">
    <property type="component" value="Unassembled WGS sequence"/>
</dbReference>
<keyword evidence="3" id="KW-1185">Reference proteome</keyword>
<feature type="compositionally biased region" description="Basic residues" evidence="1">
    <location>
        <begin position="30"/>
        <end position="42"/>
    </location>
</feature>
<gene>
    <name evidence="2" type="ORF">F0L17_03050</name>
</gene>
<name>A0A6G2B7S1_9ACTN</name>
<feature type="compositionally biased region" description="Polar residues" evidence="1">
    <location>
        <begin position="8"/>
        <end position="20"/>
    </location>
</feature>
<evidence type="ECO:0000313" key="3">
    <source>
        <dbReference type="Proteomes" id="UP000473014"/>
    </source>
</evidence>
<dbReference type="AlphaFoldDB" id="A0A6G2B7S1"/>
<reference evidence="2 3" key="1">
    <citation type="submission" date="2019-11" db="EMBL/GenBank/DDBJ databases">
        <authorList>
            <person name="Yuan L."/>
        </authorList>
    </citation>
    <scope>NUCLEOTIDE SEQUENCE [LARGE SCALE GENOMIC DNA]</scope>
    <source>
        <strain evidence="2 3">TRM43335</strain>
    </source>
</reference>
<protein>
    <submittedName>
        <fullName evidence="2">Transposase</fullName>
    </submittedName>
</protein>
<dbReference type="EMBL" id="WIXO01000001">
    <property type="protein sequence ID" value="MTE18123.1"/>
    <property type="molecule type" value="Genomic_DNA"/>
</dbReference>
<proteinExistence type="predicted"/>
<comment type="caution">
    <text evidence="2">The sequence shown here is derived from an EMBL/GenBank/DDBJ whole genome shotgun (WGS) entry which is preliminary data.</text>
</comment>
<evidence type="ECO:0000256" key="1">
    <source>
        <dbReference type="SAM" id="MobiDB-lite"/>
    </source>
</evidence>
<feature type="region of interest" description="Disordered" evidence="1">
    <location>
        <begin position="1"/>
        <end position="42"/>
    </location>
</feature>
<sequence>MPAAIVSVATSGRTWQQPPSASFGPSGATAHRRFAKWTRPRL</sequence>